<evidence type="ECO:0000259" key="2">
    <source>
        <dbReference type="PROSITE" id="PS51783"/>
    </source>
</evidence>
<dbReference type="InterPro" id="IPR013320">
    <property type="entry name" value="ConA-like_dom_sf"/>
</dbReference>
<feature type="region of interest" description="Disordered" evidence="1">
    <location>
        <begin position="224"/>
        <end position="261"/>
    </location>
</feature>
<dbReference type="SUPFAM" id="SSF49899">
    <property type="entry name" value="Concanavalin A-like lectins/glucanases"/>
    <property type="match status" value="1"/>
</dbReference>
<dbReference type="Pfam" id="PF15787">
    <property type="entry name" value="DUF4704"/>
    <property type="match status" value="1"/>
</dbReference>
<feature type="compositionally biased region" description="Basic and acidic residues" evidence="1">
    <location>
        <begin position="921"/>
        <end position="931"/>
    </location>
</feature>
<feature type="domain" description="BEACH-type PH" evidence="2">
    <location>
        <begin position="2139"/>
        <end position="2256"/>
    </location>
</feature>
<dbReference type="InterPro" id="IPR011993">
    <property type="entry name" value="PH-like_dom_sf"/>
</dbReference>
<keyword evidence="4" id="KW-1185">Reference proteome</keyword>
<dbReference type="PANTHER" id="PTHR13743:SF162">
    <property type="entry name" value="NEUROBEACHIN"/>
    <property type="match status" value="1"/>
</dbReference>
<organism evidence="3 4">
    <name type="scientific">Arctia plantaginis</name>
    <name type="common">Wood tiger moth</name>
    <name type="synonym">Phalaena plantaginis</name>
    <dbReference type="NCBI Taxonomy" id="874455"/>
    <lineage>
        <taxon>Eukaryota</taxon>
        <taxon>Metazoa</taxon>
        <taxon>Ecdysozoa</taxon>
        <taxon>Arthropoda</taxon>
        <taxon>Hexapoda</taxon>
        <taxon>Insecta</taxon>
        <taxon>Pterygota</taxon>
        <taxon>Neoptera</taxon>
        <taxon>Endopterygota</taxon>
        <taxon>Lepidoptera</taxon>
        <taxon>Glossata</taxon>
        <taxon>Ditrysia</taxon>
        <taxon>Noctuoidea</taxon>
        <taxon>Erebidae</taxon>
        <taxon>Arctiinae</taxon>
        <taxon>Arctia</taxon>
    </lineage>
</organism>
<feature type="region of interest" description="Disordered" evidence="1">
    <location>
        <begin position="1102"/>
        <end position="1127"/>
    </location>
</feature>
<dbReference type="InterPro" id="IPR010508">
    <property type="entry name" value="NBEA-like_DUF1088"/>
</dbReference>
<dbReference type="EMBL" id="CADEBC010000512">
    <property type="protein sequence ID" value="CAB3242187.1"/>
    <property type="molecule type" value="Genomic_DNA"/>
</dbReference>
<dbReference type="GO" id="GO:0016020">
    <property type="term" value="C:membrane"/>
    <property type="evidence" value="ECO:0007669"/>
    <property type="project" value="TreeGrafter"/>
</dbReference>
<feature type="compositionally biased region" description="Pro residues" evidence="1">
    <location>
        <begin position="231"/>
        <end position="240"/>
    </location>
</feature>
<feature type="region of interest" description="Disordered" evidence="1">
    <location>
        <begin position="851"/>
        <end position="879"/>
    </location>
</feature>
<feature type="compositionally biased region" description="Acidic residues" evidence="1">
    <location>
        <begin position="250"/>
        <end position="261"/>
    </location>
</feature>
<dbReference type="InterPro" id="IPR023362">
    <property type="entry name" value="PH-BEACH_dom"/>
</dbReference>
<dbReference type="GO" id="GO:0005829">
    <property type="term" value="C:cytosol"/>
    <property type="evidence" value="ECO:0007669"/>
    <property type="project" value="TreeGrafter"/>
</dbReference>
<feature type="compositionally biased region" description="Basic and acidic residues" evidence="1">
    <location>
        <begin position="1254"/>
        <end position="1272"/>
    </location>
</feature>
<dbReference type="OrthoDB" id="26681at2759"/>
<comment type="caution">
    <text evidence="3">The sequence shown here is derived from an EMBL/GenBank/DDBJ whole genome shotgun (WGS) entry which is preliminary data.</text>
</comment>
<dbReference type="Gene3D" id="2.60.120.200">
    <property type="match status" value="1"/>
</dbReference>
<dbReference type="GO" id="GO:0008104">
    <property type="term" value="P:intracellular protein localization"/>
    <property type="evidence" value="ECO:0007669"/>
    <property type="project" value="TreeGrafter"/>
</dbReference>
<accession>A0A8S1A9U1</accession>
<dbReference type="FunFam" id="2.60.120.200:FF:000010">
    <property type="entry name" value="neurobeachin isoform X2"/>
    <property type="match status" value="1"/>
</dbReference>
<feature type="compositionally biased region" description="Basic and acidic residues" evidence="1">
    <location>
        <begin position="851"/>
        <end position="860"/>
    </location>
</feature>
<dbReference type="GO" id="GO:0019901">
    <property type="term" value="F:protein kinase binding"/>
    <property type="evidence" value="ECO:0007669"/>
    <property type="project" value="TreeGrafter"/>
</dbReference>
<evidence type="ECO:0000256" key="1">
    <source>
        <dbReference type="SAM" id="MobiDB-lite"/>
    </source>
</evidence>
<dbReference type="InterPro" id="IPR050865">
    <property type="entry name" value="BEACH_Domain"/>
</dbReference>
<dbReference type="Gene3D" id="2.30.29.30">
    <property type="entry name" value="Pleckstrin-homology domain (PH domain)/Phosphotyrosine-binding domain (PTB)"/>
    <property type="match status" value="1"/>
</dbReference>
<name>A0A8S1A9U1_ARCPL</name>
<feature type="compositionally biased region" description="Basic and acidic residues" evidence="1">
    <location>
        <begin position="1198"/>
        <end position="1212"/>
    </location>
</feature>
<gene>
    <name evidence="3" type="ORF">APLA_LOCUS8954</name>
</gene>
<feature type="compositionally biased region" description="Polar residues" evidence="1">
    <location>
        <begin position="1293"/>
        <end position="1316"/>
    </location>
</feature>
<feature type="region of interest" description="Disordered" evidence="1">
    <location>
        <begin position="1159"/>
        <end position="1338"/>
    </location>
</feature>
<dbReference type="PROSITE" id="PS51783">
    <property type="entry name" value="PH_BEACH"/>
    <property type="match status" value="1"/>
</dbReference>
<evidence type="ECO:0000313" key="3">
    <source>
        <dbReference type="EMBL" id="CAB3242187.1"/>
    </source>
</evidence>
<dbReference type="InterPro" id="IPR016024">
    <property type="entry name" value="ARM-type_fold"/>
</dbReference>
<evidence type="ECO:0000313" key="4">
    <source>
        <dbReference type="Proteomes" id="UP000494106"/>
    </source>
</evidence>
<reference evidence="3 4" key="1">
    <citation type="submission" date="2020-04" db="EMBL/GenBank/DDBJ databases">
        <authorList>
            <person name="Wallbank WR R."/>
            <person name="Pardo Diaz C."/>
            <person name="Kozak K."/>
            <person name="Martin S."/>
            <person name="Jiggins C."/>
            <person name="Moest M."/>
            <person name="Warren A I."/>
            <person name="Byers J.R.P. K."/>
            <person name="Montejo-Kovacevich G."/>
            <person name="Yen C E."/>
        </authorList>
    </citation>
    <scope>NUCLEOTIDE SEQUENCE [LARGE SCALE GENOMIC DNA]</scope>
</reference>
<dbReference type="PANTHER" id="PTHR13743">
    <property type="entry name" value="BEIGE/BEACH-RELATED"/>
    <property type="match status" value="1"/>
</dbReference>
<protein>
    <recommendedName>
        <fullName evidence="2">BEACH-type PH domain-containing protein</fullName>
    </recommendedName>
</protein>
<sequence>MEIGCGTRRQKQVEYTVFEFEHEKAVVLPPLARWPYENGFTFTTWFRLDPINSVNIEREKPYLYCFKTSKGVGYTAHFVGNCLVLTSMKVRGKGFQHCVKYEFQPRRWYAIAVVYIYNRWTKSEIKCLVNGQLASSTEMAWFVSTNDPFDKCYIGATAELDEERVFCGQMAAIYLFGEALTTHQICAMHRLGPGYKSQFRFDNECNISLPENHKRVSEMTAPKLENADAPNPDPETPPQPVEVQPPDVASAEEDVEPTETEEACVVVKEDATPRGRRMADEAREVAAAHASMLVDIEACKRVLYDGKLSSAIVFMYNPVATDGQLCLQSAPKGNVSYFVHTPHALMLQEVKAVVTHSIHSALNSIGGVQVLFPLFAQLDLQHDAPATDSKRDPMLCSKLLGFVCSLVESCSTVQQHMLQCRGFLVISHMLQRCSRDHLTPDTLASFLHLTKHLVTCCSPNSDLLLKQLLDHILFNPALWIYTPAAVQARLYCYLATDFLADAHIYGSVRRVSTVLQTVHTLKFYYWVVNPRAKSGITPKGLDGPRPAHKDILTIRAYILLFLKQLIMIGNGVKEDELQSILNYLTTMHEDENLHDVLQMLISLMSEHPSSMVPAFDAKGGVRTIFKLLASESQLIRLQALKLLGFFLSRSTHNDPSRRRKYDVMSPHNLYTLLATRLGASGEGLALAVYNALYELLTEHVGQQILYTSHPEPQPHFRLENPMILKVVATLIRQSKQTEQLLEVKKLFLSDMTLLCSNNRENRRTVLQMSVWQEWLIAMAYIHPKNAEEQKISDMVYSLFRMLLHHAIKHEYGGWRVWVDTLAIVHSKVSYEEFKLQFAQMYEHYEQRRADNITDPAERQQRPISTISGWERHEQPPQRRLHHAAQTEIGTGLSLRDVDNCRCAPRTDDSDACKLHSPAPAETREDTEVEHAVDDVECPVSRTPEEPINTLPETEITSSIVDESRLLSEPESGVGTLERSDEPMRRGSLDYIPVRDVGDIVAAEEIDVTDRSEGIPSSISVSETASPERVAEANAVERESELSDPSELYLTPSEATSPRRTQDKTEILNEDEIGDDDPKHVAINIVNDVLSIALETVRIKTDDDTDSGAISGGLHSEGNTPNGREDLEPEIEEIVDEKRTAETIATDLVNELIASVISSSEQNTEIVTDDKSPQRVIPSDHPHEGNVLPLDGEFLVNSRTEEAEKLDIEKTDEVKEETENNESQRDEKSVEEAEEDKAPENPPISTISESIPLANKDHDSEEERSHEERDKRRVSLPGDSEMKQDSNRGDGVATQGTNTSASPKRPRSASTSTQVDSNHFETKRPSKCSRPMFSPGPTRPPFRIPEFRWSYIHQRLLSDVLFSLETDIQVWRSHSTKSVIDFVNSSENAIFVVNTVHLISQLADNLIIACGGLLPLLASATSPNNELDVIEPTQGMPVEVAVTFLQRLVSMADVLIFASALNFAELEAEKNMSSGGILRQCLRLVCTCAVRNCLECKERQRLAAARAATRPNNEPDPKSVVASLADASSPVKDPERLLQDMDVNRLRAVIYRDVEETKQAQFLSLAIVYFISVLMVSKYRDILEPPAHAPPDCARRPHHAHDHHEHNGDDVEYAMIVVDENNSTINDMDSPSMKETDGNEEGVAKIETTTDELKPNSGEKPKPSDKPEPSPASEKEEPLFKSSLRVKIQPKPKSVDSIEDAGSFHLNSNETTNNDPETSSEIALDDNKHPVSNDESWTDVNLNEDGERGPATITGRTRDHEGNLHEDIDKQIHMRNSEAHHHIQQRHQNRNLQAAQRHLHPDNETLAGLNAMNTSMSADGVSREASLTHKLETALGPVCPLLREIMLDFAPFLSKTLVGSHGQELLMEGKGLQTFKSSTSVVELVMLLCSQEWQNSLQKHAGLAFIELINEGRLLSHAMRDHIVRVANEAEFILNRMRADDVLKHADFECLCASSGAERGEEERTCERLIAAARRRDHAAAARLLDKLHHSADHAAPHHGCTTPPTTPRRTTGECTLYGTGERPRRAARLLDKLHHSADHAAPHHGSVSQFWKLDSWEDDARRRRRLVPDARGRRHAHAALGAAPPRDHRHDAILQATEELHSRIAAGGAGRGAQLPTPAAAELLDDAELLVDDREIDADLTGPVNISTKAKLVAPGLVAPGTVSLTSTELYFEVDEEDPEYKKIDPEDGHSTKWVCDLHRPTKRWRYNGTTETALSLSLSSIVPSDKDYIPKDSWRHADGWAQQNPVKSLCNVTHT</sequence>
<feature type="compositionally biased region" description="Polar residues" evidence="1">
    <location>
        <begin position="1704"/>
        <end position="1720"/>
    </location>
</feature>
<feature type="region of interest" description="Disordered" evidence="1">
    <location>
        <begin position="1645"/>
        <end position="1758"/>
    </location>
</feature>
<feature type="compositionally biased region" description="Polar residues" evidence="1">
    <location>
        <begin position="1014"/>
        <end position="1024"/>
    </location>
</feature>
<feature type="compositionally biased region" description="Basic and acidic residues" evidence="1">
    <location>
        <begin position="1221"/>
        <end position="1238"/>
    </location>
</feature>
<feature type="region of interest" description="Disordered" evidence="1">
    <location>
        <begin position="905"/>
        <end position="931"/>
    </location>
</feature>
<dbReference type="Pfam" id="PF06469">
    <property type="entry name" value="DUF1088"/>
    <property type="match status" value="2"/>
</dbReference>
<dbReference type="Proteomes" id="UP000494106">
    <property type="component" value="Unassembled WGS sequence"/>
</dbReference>
<feature type="compositionally biased region" description="Basic and acidic residues" evidence="1">
    <location>
        <begin position="1650"/>
        <end position="1678"/>
    </location>
</feature>
<feature type="region of interest" description="Disordered" evidence="1">
    <location>
        <begin position="1008"/>
        <end position="1076"/>
    </location>
</feature>
<feature type="compositionally biased region" description="Basic and acidic residues" evidence="1">
    <location>
        <begin position="1028"/>
        <end position="1040"/>
    </location>
</feature>
<feature type="region of interest" description="Disordered" evidence="1">
    <location>
        <begin position="1990"/>
        <end position="2018"/>
    </location>
</feature>
<dbReference type="InterPro" id="IPR031570">
    <property type="entry name" value="NBEA/BDCP_DUF4704"/>
</dbReference>
<feature type="compositionally biased region" description="Basic and acidic residues" evidence="1">
    <location>
        <begin position="1167"/>
        <end position="1183"/>
    </location>
</feature>
<proteinExistence type="predicted"/>
<dbReference type="SUPFAM" id="SSF48371">
    <property type="entry name" value="ARM repeat"/>
    <property type="match status" value="1"/>
</dbReference>